<dbReference type="EMBL" id="VDMD01000002">
    <property type="protein sequence ID" value="TRM67774.1"/>
    <property type="molecule type" value="Genomic_DNA"/>
</dbReference>
<gene>
    <name evidence="2" type="ORF">BD626DRAFT_479800</name>
</gene>
<dbReference type="AlphaFoldDB" id="A0A550CSL6"/>
<sequence>KVPLAVPLRKSSEVRAARPAIAPWPVIGASKMRRTVTRAEDASASSLLCPRSHLRLAAPPLLFVGNAARDGSDRRPILLVRQHHCLTALLGIACSLNHRVLKHTIGIVGMDAAVLHNRNTWALRYQSQTNLNSRVQSWLQLAAAACSSSRGCSGRDFGTRRPGIQPSWESGNNLTRPPAVGALL</sequence>
<evidence type="ECO:0000313" key="3">
    <source>
        <dbReference type="Proteomes" id="UP000320762"/>
    </source>
</evidence>
<dbReference type="Proteomes" id="UP000320762">
    <property type="component" value="Unassembled WGS sequence"/>
</dbReference>
<name>A0A550CSL6_9AGAR</name>
<evidence type="ECO:0000313" key="2">
    <source>
        <dbReference type="EMBL" id="TRM67774.1"/>
    </source>
</evidence>
<keyword evidence="3" id="KW-1185">Reference proteome</keyword>
<comment type="caution">
    <text evidence="2">The sequence shown here is derived from an EMBL/GenBank/DDBJ whole genome shotgun (WGS) entry which is preliminary data.</text>
</comment>
<feature type="non-terminal residue" evidence="2">
    <location>
        <position position="1"/>
    </location>
</feature>
<protein>
    <submittedName>
        <fullName evidence="2">Uncharacterized protein</fullName>
    </submittedName>
</protein>
<feature type="region of interest" description="Disordered" evidence="1">
    <location>
        <begin position="153"/>
        <end position="184"/>
    </location>
</feature>
<feature type="non-terminal residue" evidence="2">
    <location>
        <position position="184"/>
    </location>
</feature>
<proteinExistence type="predicted"/>
<accession>A0A550CSL6</accession>
<evidence type="ECO:0000256" key="1">
    <source>
        <dbReference type="SAM" id="MobiDB-lite"/>
    </source>
</evidence>
<organism evidence="2 3">
    <name type="scientific">Schizophyllum amplum</name>
    <dbReference type="NCBI Taxonomy" id="97359"/>
    <lineage>
        <taxon>Eukaryota</taxon>
        <taxon>Fungi</taxon>
        <taxon>Dikarya</taxon>
        <taxon>Basidiomycota</taxon>
        <taxon>Agaricomycotina</taxon>
        <taxon>Agaricomycetes</taxon>
        <taxon>Agaricomycetidae</taxon>
        <taxon>Agaricales</taxon>
        <taxon>Schizophyllaceae</taxon>
        <taxon>Schizophyllum</taxon>
    </lineage>
</organism>
<reference evidence="2 3" key="1">
    <citation type="journal article" date="2019" name="New Phytol.">
        <title>Comparative genomics reveals unique wood-decay strategies and fruiting body development in the Schizophyllaceae.</title>
        <authorList>
            <person name="Almasi E."/>
            <person name="Sahu N."/>
            <person name="Krizsan K."/>
            <person name="Balint B."/>
            <person name="Kovacs G.M."/>
            <person name="Kiss B."/>
            <person name="Cseklye J."/>
            <person name="Drula E."/>
            <person name="Henrissat B."/>
            <person name="Nagy I."/>
            <person name="Chovatia M."/>
            <person name="Adam C."/>
            <person name="LaButti K."/>
            <person name="Lipzen A."/>
            <person name="Riley R."/>
            <person name="Grigoriev I.V."/>
            <person name="Nagy L.G."/>
        </authorList>
    </citation>
    <scope>NUCLEOTIDE SEQUENCE [LARGE SCALE GENOMIC DNA]</scope>
    <source>
        <strain evidence="2 3">NL-1724</strain>
    </source>
</reference>